<evidence type="ECO:0000313" key="2">
    <source>
        <dbReference type="EMBL" id="MCX2980840.1"/>
    </source>
</evidence>
<evidence type="ECO:0000259" key="1">
    <source>
        <dbReference type="Pfam" id="PF00932"/>
    </source>
</evidence>
<dbReference type="Proteomes" id="UP001143362">
    <property type="component" value="Unassembled WGS sequence"/>
</dbReference>
<dbReference type="InterPro" id="IPR001322">
    <property type="entry name" value="Lamin_tail_dom"/>
</dbReference>
<dbReference type="Pfam" id="PF00932">
    <property type="entry name" value="LTD"/>
    <property type="match status" value="1"/>
</dbReference>
<comment type="caution">
    <text evidence="2">The sequence shown here is derived from an EMBL/GenBank/DDBJ whole genome shotgun (WGS) entry which is preliminary data.</text>
</comment>
<reference evidence="2" key="1">
    <citation type="submission" date="2019-02" db="EMBL/GenBank/DDBJ databases">
        <authorList>
            <person name="Li S.-H."/>
        </authorList>
    </citation>
    <scope>NUCLEOTIDE SEQUENCE</scope>
    <source>
        <strain evidence="2">IMCC14734</strain>
    </source>
</reference>
<dbReference type="EMBL" id="SHNN01000001">
    <property type="protein sequence ID" value="MCX2980840.1"/>
    <property type="molecule type" value="Genomic_DNA"/>
</dbReference>
<protein>
    <submittedName>
        <fullName evidence="2">Lamin tail domain-containing protein</fullName>
    </submittedName>
</protein>
<keyword evidence="3" id="KW-1185">Reference proteome</keyword>
<feature type="domain" description="LTD" evidence="1">
    <location>
        <begin position="87"/>
        <end position="193"/>
    </location>
</feature>
<accession>A0ABT3TG94</accession>
<gene>
    <name evidence="2" type="ORF">EYC98_08115</name>
</gene>
<organism evidence="2 3">
    <name type="scientific">Candidatus Litorirhabdus singularis</name>
    <dbReference type="NCBI Taxonomy" id="2518993"/>
    <lineage>
        <taxon>Bacteria</taxon>
        <taxon>Pseudomonadati</taxon>
        <taxon>Pseudomonadota</taxon>
        <taxon>Gammaproteobacteria</taxon>
        <taxon>Cellvibrionales</taxon>
        <taxon>Halieaceae</taxon>
        <taxon>Candidatus Litorirhabdus</taxon>
    </lineage>
</organism>
<evidence type="ECO:0000313" key="3">
    <source>
        <dbReference type="Proteomes" id="UP001143362"/>
    </source>
</evidence>
<sequence length="449" mass="50165">MLSRCRSLKATAVRRASKSEPIHLLSGIRPDLMQTEANQRPACETLEGMNLMHKLRGMPPLPGLYIFVLVALAGCQDEAVAVFPEGPGDVLFTEIMPALEPADGSWLELFNNTDKSVNLEQCVIGSSNGQELSLASSQIVAARQYLAVHSADVTLPGLSDIASFSFPVDAFQLSADETLVLKCGGRTVDQVSYQVSRPTMSDRVRSWQLHLNPAEPGRYTSESHWCHILPSEKYEFSVNRFATPGFSNSFCDSNMPFAVFDNQAAVLIEGVDLEATLKVAEAEFARKSATSELVIWGIRDQVITPAIARTISEMYFANIEMLYDTQPFMALDWNHAVWHFAWAISNLYRNGDSAVKRELQAAYEDALTRPETLDRNKYVAAEYVRGERIVMGDMHTPAHNRMRELIVAPTNPSYLSSYEEYQENGRSSLETIGLHYLYVVFAFFSESFK</sequence>
<proteinExistence type="predicted"/>
<name>A0ABT3TG94_9GAMM</name>